<dbReference type="Proteomes" id="UP000287447">
    <property type="component" value="Unassembled WGS sequence"/>
</dbReference>
<name>A0A3S2W2I4_9PROT</name>
<comment type="caution">
    <text evidence="1">The sequence shown here is derived from an EMBL/GenBank/DDBJ whole genome shotgun (WGS) entry which is preliminary data.</text>
</comment>
<dbReference type="EMBL" id="SADE01000004">
    <property type="protein sequence ID" value="RVU34145.1"/>
    <property type="molecule type" value="Genomic_DNA"/>
</dbReference>
<reference evidence="2" key="1">
    <citation type="submission" date="2019-01" db="EMBL/GenBank/DDBJ databases">
        <title>Gri0909 isolated from a small marine red alga.</title>
        <authorList>
            <person name="Kim J."/>
            <person name="Jeong S.E."/>
            <person name="Jeon C.O."/>
        </authorList>
    </citation>
    <scope>NUCLEOTIDE SEQUENCE [LARGE SCALE GENOMIC DNA]</scope>
    <source>
        <strain evidence="2">Gri0909</strain>
    </source>
</reference>
<gene>
    <name evidence="1" type="ORF">EOI86_23840</name>
</gene>
<evidence type="ECO:0000313" key="2">
    <source>
        <dbReference type="Proteomes" id="UP000287447"/>
    </source>
</evidence>
<keyword evidence="2" id="KW-1185">Reference proteome</keyword>
<evidence type="ECO:0000313" key="1">
    <source>
        <dbReference type="EMBL" id="RVU34145.1"/>
    </source>
</evidence>
<protein>
    <submittedName>
        <fullName evidence="1">Uncharacterized protein</fullName>
    </submittedName>
</protein>
<dbReference type="RefSeq" id="WP_127768175.1">
    <property type="nucleotide sequence ID" value="NZ_SADE01000004.1"/>
</dbReference>
<accession>A0A3S2W2I4</accession>
<organism evidence="1 2">
    <name type="scientific">Hwanghaeella grinnelliae</name>
    <dbReference type="NCBI Taxonomy" id="2500179"/>
    <lineage>
        <taxon>Bacteria</taxon>
        <taxon>Pseudomonadati</taxon>
        <taxon>Pseudomonadota</taxon>
        <taxon>Alphaproteobacteria</taxon>
        <taxon>Rhodospirillales</taxon>
        <taxon>Rhodospirillaceae</taxon>
        <taxon>Hwanghaeella</taxon>
    </lineage>
</organism>
<sequence length="236" mass="26129">MTERHNWGPHQWADYIIAAHGRTVASIVETGKRWGEYRAAVHAEKQIGWGDKVFDLTGYGKRSANRHILIHEKLSPIGTRYAELPSSWRALSELARLDTDKIETLLDAGLVTRSSTRKDIVAAVTLARDILPQDFRIAFGGDYCDDLREAMADFQAVTEVAKGETTKGSSAPPDAAVPAAGADPRVRSVLNRLRGFNKWVDTAENPFDHPDARREMVGFIKHWAGELGLTVTEKPG</sequence>
<dbReference type="AlphaFoldDB" id="A0A3S2W2I4"/>
<proteinExistence type="predicted"/>